<reference evidence="1 2" key="1">
    <citation type="submission" date="2017-11" db="EMBL/GenBank/DDBJ databases">
        <title>De novo assembly and phasing of dikaryotic genomes from two isolates of Puccinia coronata f. sp. avenae, the causal agent of oat crown rust.</title>
        <authorList>
            <person name="Miller M.E."/>
            <person name="Zhang Y."/>
            <person name="Omidvar V."/>
            <person name="Sperschneider J."/>
            <person name="Schwessinger B."/>
            <person name="Raley C."/>
            <person name="Palmer J.M."/>
            <person name="Garnica D."/>
            <person name="Upadhyaya N."/>
            <person name="Rathjen J."/>
            <person name="Taylor J.M."/>
            <person name="Park R.F."/>
            <person name="Dodds P.N."/>
            <person name="Hirsch C.D."/>
            <person name="Kianian S.F."/>
            <person name="Figueroa M."/>
        </authorList>
    </citation>
    <scope>NUCLEOTIDE SEQUENCE [LARGE SCALE GENOMIC DNA]</scope>
    <source>
        <strain evidence="1">12SD80</strain>
    </source>
</reference>
<sequence length="73" mass="8206">MGQQEPESGLQLHNPTHTRAQQQRLCCTWSLGGIPTGNHNQLNYILLVTEKVIVHKRLTNDFTGIVLLNTSIQ</sequence>
<evidence type="ECO:0000313" key="2">
    <source>
        <dbReference type="Proteomes" id="UP000235392"/>
    </source>
</evidence>
<proteinExistence type="predicted"/>
<accession>A0A2N5UZQ8</accession>
<name>A0A2N5UZQ8_9BASI</name>
<evidence type="ECO:0000313" key="1">
    <source>
        <dbReference type="EMBL" id="PLW43231.1"/>
    </source>
</evidence>
<organism evidence="1 2">
    <name type="scientific">Puccinia coronata f. sp. avenae</name>
    <dbReference type="NCBI Taxonomy" id="200324"/>
    <lineage>
        <taxon>Eukaryota</taxon>
        <taxon>Fungi</taxon>
        <taxon>Dikarya</taxon>
        <taxon>Basidiomycota</taxon>
        <taxon>Pucciniomycotina</taxon>
        <taxon>Pucciniomycetes</taxon>
        <taxon>Pucciniales</taxon>
        <taxon>Pucciniaceae</taxon>
        <taxon>Puccinia</taxon>
    </lineage>
</organism>
<comment type="caution">
    <text evidence="1">The sequence shown here is derived from an EMBL/GenBank/DDBJ whole genome shotgun (WGS) entry which is preliminary data.</text>
</comment>
<gene>
    <name evidence="1" type="ORF">PCASD_06996</name>
</gene>
<protein>
    <submittedName>
        <fullName evidence="1">Uncharacterized protein</fullName>
    </submittedName>
</protein>
<dbReference type="EMBL" id="PGCI01000070">
    <property type="protein sequence ID" value="PLW43231.1"/>
    <property type="molecule type" value="Genomic_DNA"/>
</dbReference>
<dbReference type="AlphaFoldDB" id="A0A2N5UZQ8"/>
<dbReference type="Proteomes" id="UP000235392">
    <property type="component" value="Unassembled WGS sequence"/>
</dbReference>